<reference evidence="9 10" key="2">
    <citation type="submission" date="2018-11" db="EMBL/GenBank/DDBJ databases">
        <authorList>
            <consortium name="Pathogen Informatics"/>
        </authorList>
    </citation>
    <scope>NUCLEOTIDE SEQUENCE [LARGE SCALE GENOMIC DNA]</scope>
</reference>
<evidence type="ECO:0000256" key="3">
    <source>
        <dbReference type="ARBA" id="ARBA00022438"/>
    </source>
</evidence>
<evidence type="ECO:0000313" key="10">
    <source>
        <dbReference type="Proteomes" id="UP000278627"/>
    </source>
</evidence>
<dbReference type="InterPro" id="IPR011356">
    <property type="entry name" value="Leucine_aapep/pepB"/>
</dbReference>
<dbReference type="InterPro" id="IPR021905">
    <property type="entry name" value="DUF3517"/>
</dbReference>
<gene>
    <name evidence="9" type="ORF">BPAG_LOCUS11973</name>
</gene>
<dbReference type="PANTHER" id="PTHR24006">
    <property type="entry name" value="UBIQUITIN CARBOXYL-TERMINAL HYDROLASE"/>
    <property type="match status" value="1"/>
</dbReference>
<dbReference type="InterPro" id="IPR050164">
    <property type="entry name" value="Peptidase_C19"/>
</dbReference>
<feature type="region of interest" description="Disordered" evidence="7">
    <location>
        <begin position="2908"/>
        <end position="2980"/>
    </location>
</feature>
<evidence type="ECO:0000313" key="9">
    <source>
        <dbReference type="EMBL" id="VDN93159.1"/>
    </source>
</evidence>
<feature type="compositionally biased region" description="Low complexity" evidence="7">
    <location>
        <begin position="40"/>
        <end position="59"/>
    </location>
</feature>
<name>A0A158PS32_BRUPA</name>
<dbReference type="InterPro" id="IPR056850">
    <property type="entry name" value="ARM_UBP34_24_USP9X_Y"/>
</dbReference>
<accession>A0A158PS32</accession>
<feature type="compositionally biased region" description="Polar residues" evidence="7">
    <location>
        <begin position="2924"/>
        <end position="2954"/>
    </location>
</feature>
<keyword evidence="4" id="KW-0645">Protease</keyword>
<keyword evidence="3" id="KW-0031">Aminopeptidase</keyword>
<feature type="region of interest" description="Disordered" evidence="7">
    <location>
        <begin position="1269"/>
        <end position="1296"/>
    </location>
</feature>
<dbReference type="PROSITE" id="PS00972">
    <property type="entry name" value="USP_1"/>
    <property type="match status" value="1"/>
</dbReference>
<dbReference type="GO" id="GO:0005829">
    <property type="term" value="C:cytosol"/>
    <property type="evidence" value="ECO:0007669"/>
    <property type="project" value="TreeGrafter"/>
</dbReference>
<dbReference type="PANTHER" id="PTHR24006:SF943">
    <property type="entry name" value="UBIQUITIN CARBOXYL-TERMINAL HYDROLASE PUF"/>
    <property type="match status" value="1"/>
</dbReference>
<evidence type="ECO:0000256" key="4">
    <source>
        <dbReference type="ARBA" id="ARBA00022670"/>
    </source>
</evidence>
<dbReference type="GO" id="GO:0016579">
    <property type="term" value="P:protein deubiquitination"/>
    <property type="evidence" value="ECO:0007669"/>
    <property type="project" value="InterPro"/>
</dbReference>
<dbReference type="InterPro" id="IPR038765">
    <property type="entry name" value="Papain-like_cys_pep_sf"/>
</dbReference>
<dbReference type="Pfam" id="PF00883">
    <property type="entry name" value="Peptidase_M17"/>
    <property type="match status" value="1"/>
</dbReference>
<dbReference type="GO" id="GO:0030145">
    <property type="term" value="F:manganese ion binding"/>
    <property type="evidence" value="ECO:0007669"/>
    <property type="project" value="InterPro"/>
</dbReference>
<dbReference type="STRING" id="6280.A0A158PS32"/>
<evidence type="ECO:0000256" key="5">
    <source>
        <dbReference type="ARBA" id="ARBA00022786"/>
    </source>
</evidence>
<dbReference type="SUPFAM" id="SSF53187">
    <property type="entry name" value="Zn-dependent exopeptidases"/>
    <property type="match status" value="1"/>
</dbReference>
<keyword evidence="10" id="KW-1185">Reference proteome</keyword>
<dbReference type="InterPro" id="IPR001394">
    <property type="entry name" value="Peptidase_C19_UCH"/>
</dbReference>
<dbReference type="GO" id="GO:0070006">
    <property type="term" value="F:metalloaminopeptidase activity"/>
    <property type="evidence" value="ECO:0007669"/>
    <property type="project" value="InterPro"/>
</dbReference>
<dbReference type="FunFam" id="3.90.70.10:FF:000022">
    <property type="entry name" value="Ubiquitin carboxyl-terminal hydrolase 24"/>
    <property type="match status" value="1"/>
</dbReference>
<proteinExistence type="inferred from homology"/>
<feature type="region of interest" description="Disordered" evidence="7">
    <location>
        <begin position="1"/>
        <end position="25"/>
    </location>
</feature>
<dbReference type="PROSITE" id="PS50235">
    <property type="entry name" value="USP_3"/>
    <property type="match status" value="1"/>
</dbReference>
<dbReference type="WBParaSite" id="BPAG_0001201101-mRNA-1">
    <property type="protein sequence ID" value="BPAG_0001201101-mRNA-1"/>
    <property type="gene ID" value="BPAG_0001201101"/>
</dbReference>
<dbReference type="InterPro" id="IPR000819">
    <property type="entry name" value="Peptidase_M17_C"/>
</dbReference>
<dbReference type="Gene3D" id="3.40.630.10">
    <property type="entry name" value="Zn peptidases"/>
    <property type="match status" value="1"/>
</dbReference>
<comment type="similarity">
    <text evidence="2">Belongs to the peptidase M17 family.</text>
</comment>
<comment type="similarity">
    <text evidence="1">Belongs to the peptidase C19 family.</text>
</comment>
<feature type="compositionally biased region" description="Basic and acidic residues" evidence="7">
    <location>
        <begin position="8"/>
        <end position="24"/>
    </location>
</feature>
<dbReference type="CDD" id="cd02659">
    <property type="entry name" value="peptidase_C19C"/>
    <property type="match status" value="1"/>
</dbReference>
<evidence type="ECO:0000256" key="1">
    <source>
        <dbReference type="ARBA" id="ARBA00009085"/>
    </source>
</evidence>
<dbReference type="GO" id="GO:0004843">
    <property type="term" value="F:cysteine-type deubiquitinase activity"/>
    <property type="evidence" value="ECO:0007669"/>
    <property type="project" value="InterPro"/>
</dbReference>
<feature type="compositionally biased region" description="Basic and acidic residues" evidence="7">
    <location>
        <begin position="2838"/>
        <end position="2856"/>
    </location>
</feature>
<feature type="compositionally biased region" description="Basic and acidic residues" evidence="7">
    <location>
        <begin position="1286"/>
        <end position="1296"/>
    </location>
</feature>
<feature type="region of interest" description="Disordered" evidence="7">
    <location>
        <begin position="40"/>
        <end position="65"/>
    </location>
</feature>
<dbReference type="GO" id="GO:0006508">
    <property type="term" value="P:proteolysis"/>
    <property type="evidence" value="ECO:0007669"/>
    <property type="project" value="UniProtKB-KW"/>
</dbReference>
<dbReference type="Pfam" id="PF00443">
    <property type="entry name" value="UCH"/>
    <property type="match status" value="1"/>
</dbReference>
<dbReference type="Gene3D" id="3.90.70.10">
    <property type="entry name" value="Cysteine proteinases"/>
    <property type="match status" value="1"/>
</dbReference>
<dbReference type="PROSITE" id="PS00973">
    <property type="entry name" value="USP_2"/>
    <property type="match status" value="1"/>
</dbReference>
<dbReference type="Pfam" id="PF25010">
    <property type="entry name" value="ARM_UBP24_USP9X-Y"/>
    <property type="match status" value="1"/>
</dbReference>
<feature type="compositionally biased region" description="Polar residues" evidence="7">
    <location>
        <begin position="1269"/>
        <end position="1283"/>
    </location>
</feature>
<feature type="region of interest" description="Disordered" evidence="7">
    <location>
        <begin position="255"/>
        <end position="274"/>
    </location>
</feature>
<feature type="domain" description="USP" evidence="8">
    <location>
        <begin position="1861"/>
        <end position="2251"/>
    </location>
</feature>
<feature type="compositionally biased region" description="Polar residues" evidence="7">
    <location>
        <begin position="2872"/>
        <end position="2887"/>
    </location>
</feature>
<dbReference type="Proteomes" id="UP000278627">
    <property type="component" value="Unassembled WGS sequence"/>
</dbReference>
<sequence length="2980" mass="339835">MDDQYDQQMRDDDSIELKSDSDSSKKRRYAAKRAFLVNDSHCSAPSSSPHSSPVDASVPTDFSSGELNDAIQTYSRCKNDNLPTKSEDENGDWWMHFDEMPIRDEENDSPLLIRTSVSPAFAKSGITFDSGGASSKPSRDMESMKYEMAGSAAVVGVMHTLTGRKAKINAVGVVAPAENAVDGFAESMSSKSELEDVVESVESPQSKFDLNEDDGQTPYPSTPSKRQNVDYFQENLDFSSVPEVLLPSVFHKSPTGRAMSSSAPASTIGSSSSNMCDPLQRPNTFDVKTSPSAHAELNSVASERPKEWEDFTELPSGMLTRLFDQLHRARWVVPVLPNQELEGLMEVAIVLIKRGTDKTSKFFKGFLEKGLEVAFDKLMNDEAMKDWKIEIHRFIWLSVARFLIMFTEKMRQTLVAEDFHHSYWKILQYVMSSNSRYALKLPSFLFSSVNFHMQNFGRKADFLEMEFDPSELMCYTSINTVEEVYQRVLQLWLLLLLTYFGKIGGFTLMKNFLERNVNETTKITDFIDWLRPFASCSLLLKPSIIIETFGPTIQIAVARLEHMDDKELKCETVKGDLNESPYVELAKVLQSLLLINPEMIHLGRQMPFFSLRYILRVLQVAPFAGRIAALEELHMVLHNAASEFRQQELVISMNDLTEWLRKQHLIEILVRDNLHHPSYCERLERVFRVLLERNAITIDDLDILWNVQHEKHDVIQRNVHDLIAKLVNGLNNTLQKHLFERMKESWTKSSARQRTLLLDLIRRIGVDFSSLTEKELTIKSLSLLWDLFHDERLPVEMIDAALEAHFNVLESAVPAEELRRYYIERCIDELLLDSVFVLPALKHMQRLMMLMPECDYSTGRKVTRAEYIATVQQDTELCSRLSKNVALYMEKVRNAVNDQPHVYVAVEDASVLVLVGRYTHSDNLQIRLGFLHFLLSDGQLWLMTPQANELWDALIVQSVFEYERTYGFQLFGTMQDQQDIDPKALDQLFTSRILKLPVELLNEEGFSCFKIFWIAINKRHNKLFQPTEGMSHYLMGDFDFEGMDYLWEIMLQARAEVSHLAISLWVGILANPHTAVISDFANLIQTVVNKCFIMLKTKHDDLIKGNNSDEKKMKMLDRMGRILTALNSYICAFDDDYYIPERSQQPLRKAGLGRCFVLPVVFPDEKLPNSVDTNSLAVQDEDHGIPVHSTMSLSALKLKIDDQLRYMDGCNIGGVLVPVQLTVQSLNAPETRILHSSDRRKTLDELGIDANSHIIINFQSHSCTWNSRLASSDSSPDQTLTSCNEENERGNEENERILPGAVIAENSDHVRFLYTLADIGYAYGNNYLRKSASDVLNQIPPDTMSVTMLKVLVESGQLFNLLLSESSNYVLHLLRVLHSLLLPCNGHFMIEATEFQIFFLTSPSCLAVFSFLEDPQILCRWDEYVCGTIVWWLANIAKFILFVAARLKYLRTTDVDGSGCFETGRIIDREQTVFKELCCVVARDLNNRIEENPEIIETIFQLFNADNNRLECLLRLAWAVGSRNIPLRLTSGGLAKDSSIETIRQSELATFMLEEPIECLLDAFAIEVVNGDSTSEVLKIIHLWNLLVSDLLFCKSSVIRRYFSALVRRIVCRRGAAERQLASALLQLLFNKLEESDEKLVKNAEFFVLLCSLLDHCKNNQIYVDDVMQRTEKVLDWLDRAKQHTIANQESYPDDKSLIGRLDVCRGLLGFLTKDEKTAIGSEANGTQLIKQLLDEFILPSSRTYVDLIRQKESDSDIHIQRSMTHSAISRGGIDESDKTMPRSETMGPLLSSRSIPVCGTSESAKAAYNLIVALCDTTPLNYRCIVESLLELFYSEPVPTMNIEWEYMPGYSVRSPNSYVGLKNGGATCYMNSVFQQIFMIEPLRNAVINANFTDDISVEEMVLNEYNVSEEHYHAIILKAVQSIFAHLLGSEMQFYSPKFFWKHFRFCGQAVNVREQQDALEFYNALFDSIDEGLKKLGEPPICENLFGGTFADQKICKDCPHRYQREEPFTSISVDVRSHNNLLDSLKEYVKGDLLNNDNAYLCEECNKKVTAVKRLCVARLPPYLTIQLKRFDFDWERDSPQKYNDYFEFPIDLDMMPFTVHGLAEAEGEVSKEELTHSSVTDSGRGTSERASPEANDIYGIAGTSTSEVKLVDNDTKYCLRGVIVHSGQANGGHYYSFIRSEEDGGRWFKFDDVDVTEWHLNKEEMQSMWFGGEYITETFENSSSHYQKKRQKRWWNAYLLIYEKISATGASVVSSSVELTTSCSSTQPSHSSSNSPLSLDKKIGAMSISTRIRQMPPKLEALVRGKNTCAMHERSQYTSNYFQFIRDICSRAVRMITRMNLELQDDYYLLTTKLLSKFLFSTGLRAKKTLRSGNVTEWQKTYEILFTSSKPSRGWFICNIIFQSKMVVLYLLTAPSTDVRYFFTNIFVTLLNATAHDYSDVIRPYMRGSFGDININSSNVSVAGDCPDFKIDAIYKAGDTLSDMFITLLLIIPRNYFTEFSTYPTQYITLFNLYALSGLEQKRQLVRKGALHALLMLISREDYHIKVIYQDSSKLYEVISLLLRTCKFEWQGENADLNPYAITIGGLVQAPQEVAEWMAESLFVNRLLKQLIELPTDRAVALDMILYLCWENLQFTKILLYHFSFECLFTPNEVKNATTIIENIFEINDSVQRERQRLILLGFDNGPQKYKGFIAIMFGQRDIYSWKAYHLLRTLIDIAFDNEEVIKVLAENEQARNSLYRLKDWFKLQLTAESAKSDIYDYDCRRDDLDKSTETEGMDSFIEVYEKFDDFLSKLNVPSSVVLSDSSSSSDGDNFIVDTFFGDMQRNVSRISSDRRRSSEEHPRLAEHASAHCGRAEVSSIIDSPKSINSPMKSRLSLKTGTSDEALTLGTSMSLSERLLANVGLPPPPPYSEHDSTDVISQQHPRVQQSVSSLGTPHSWQISLTSEINRPEDDSSIESTSTGVEMEDVPPPYE</sequence>
<dbReference type="GO" id="GO:0005634">
    <property type="term" value="C:nucleus"/>
    <property type="evidence" value="ECO:0007669"/>
    <property type="project" value="TreeGrafter"/>
</dbReference>
<feature type="region of interest" description="Disordered" evidence="7">
    <location>
        <begin position="2114"/>
        <end position="2137"/>
    </location>
</feature>
<feature type="compositionally biased region" description="Basic and acidic residues" evidence="7">
    <location>
        <begin position="1773"/>
        <end position="1782"/>
    </location>
</feature>
<dbReference type="InterPro" id="IPR018200">
    <property type="entry name" value="USP_CS"/>
</dbReference>
<evidence type="ECO:0000256" key="7">
    <source>
        <dbReference type="SAM" id="MobiDB-lite"/>
    </source>
</evidence>
<evidence type="ECO:0000256" key="2">
    <source>
        <dbReference type="ARBA" id="ARBA00009528"/>
    </source>
</evidence>
<keyword evidence="6" id="KW-0378">Hydrolase</keyword>
<reference evidence="11" key="1">
    <citation type="submission" date="2016-04" db="UniProtKB">
        <authorList>
            <consortium name="WormBaseParasite"/>
        </authorList>
    </citation>
    <scope>IDENTIFICATION</scope>
</reference>
<evidence type="ECO:0000259" key="8">
    <source>
        <dbReference type="PROSITE" id="PS50235"/>
    </source>
</evidence>
<evidence type="ECO:0000256" key="6">
    <source>
        <dbReference type="ARBA" id="ARBA00022801"/>
    </source>
</evidence>
<feature type="region of interest" description="Disordered" evidence="7">
    <location>
        <begin position="202"/>
        <end position="225"/>
    </location>
</feature>
<dbReference type="SUPFAM" id="SSF54001">
    <property type="entry name" value="Cysteine proteinases"/>
    <property type="match status" value="1"/>
</dbReference>
<keyword evidence="5" id="KW-0833">Ubl conjugation pathway</keyword>
<feature type="compositionally biased region" description="Low complexity" evidence="7">
    <location>
        <begin position="260"/>
        <end position="273"/>
    </location>
</feature>
<protein>
    <submittedName>
        <fullName evidence="11">USP domain-containing protein</fullName>
    </submittedName>
</protein>
<feature type="region of interest" description="Disordered" evidence="7">
    <location>
        <begin position="2836"/>
        <end position="2887"/>
    </location>
</feature>
<dbReference type="EMBL" id="UZAD01013261">
    <property type="protein sequence ID" value="VDN93159.1"/>
    <property type="molecule type" value="Genomic_DNA"/>
</dbReference>
<dbReference type="Pfam" id="PF12030">
    <property type="entry name" value="DUF3517"/>
    <property type="match status" value="1"/>
</dbReference>
<evidence type="ECO:0000313" key="11">
    <source>
        <dbReference type="WBParaSite" id="BPAG_0001201101-mRNA-1"/>
    </source>
</evidence>
<feature type="compositionally biased region" description="Polar residues" evidence="7">
    <location>
        <begin position="2122"/>
        <end position="2131"/>
    </location>
</feature>
<dbReference type="InterPro" id="IPR028889">
    <property type="entry name" value="USP"/>
</dbReference>
<feature type="region of interest" description="Disordered" evidence="7">
    <location>
        <begin position="1769"/>
        <end position="1789"/>
    </location>
</feature>
<organism evidence="11">
    <name type="scientific">Brugia pahangi</name>
    <name type="common">Filarial nematode worm</name>
    <dbReference type="NCBI Taxonomy" id="6280"/>
    <lineage>
        <taxon>Eukaryota</taxon>
        <taxon>Metazoa</taxon>
        <taxon>Ecdysozoa</taxon>
        <taxon>Nematoda</taxon>
        <taxon>Chromadorea</taxon>
        <taxon>Rhabditida</taxon>
        <taxon>Spirurina</taxon>
        <taxon>Spiruromorpha</taxon>
        <taxon>Filarioidea</taxon>
        <taxon>Onchocercidae</taxon>
        <taxon>Brugia</taxon>
    </lineage>
</organism>
<dbReference type="PRINTS" id="PR00481">
    <property type="entry name" value="LAMNOPPTDASE"/>
</dbReference>